<dbReference type="InParanoid" id="T1G4P0"/>
<dbReference type="Pfam" id="PF25340">
    <property type="entry name" value="BCD_RFX"/>
    <property type="match status" value="1"/>
</dbReference>
<protein>
    <recommendedName>
        <fullName evidence="6">RFX-type winged-helix domain-containing protein</fullName>
    </recommendedName>
</protein>
<dbReference type="GO" id="GO:0000981">
    <property type="term" value="F:DNA-binding transcription factor activity, RNA polymerase II-specific"/>
    <property type="evidence" value="ECO:0000318"/>
    <property type="project" value="GO_Central"/>
</dbReference>
<dbReference type="PANTHER" id="PTHR12619">
    <property type="entry name" value="RFX TRANSCRIPTION FACTOR FAMILY"/>
    <property type="match status" value="1"/>
</dbReference>
<dbReference type="HOGENOM" id="CLU_010393_2_1_1"/>
<dbReference type="Proteomes" id="UP000015101">
    <property type="component" value="Unassembled WGS sequence"/>
</dbReference>
<dbReference type="PANTHER" id="PTHR12619:SF33">
    <property type="entry name" value="RFX, ISOFORM H"/>
    <property type="match status" value="1"/>
</dbReference>
<dbReference type="InterPro" id="IPR039779">
    <property type="entry name" value="RFX-like"/>
</dbReference>
<evidence type="ECO:0000313" key="9">
    <source>
        <dbReference type="Proteomes" id="UP000015101"/>
    </source>
</evidence>
<dbReference type="PROSITE" id="PS51526">
    <property type="entry name" value="RFX_DBD"/>
    <property type="match status" value="1"/>
</dbReference>
<reference evidence="7 9" key="2">
    <citation type="journal article" date="2013" name="Nature">
        <title>Insights into bilaterian evolution from three spiralian genomes.</title>
        <authorList>
            <person name="Simakov O."/>
            <person name="Marletaz F."/>
            <person name="Cho S.J."/>
            <person name="Edsinger-Gonzales E."/>
            <person name="Havlak P."/>
            <person name="Hellsten U."/>
            <person name="Kuo D.H."/>
            <person name="Larsson T."/>
            <person name="Lv J."/>
            <person name="Arendt D."/>
            <person name="Savage R."/>
            <person name="Osoegawa K."/>
            <person name="de Jong P."/>
            <person name="Grimwood J."/>
            <person name="Chapman J.A."/>
            <person name="Shapiro H."/>
            <person name="Aerts A."/>
            <person name="Otillar R.P."/>
            <person name="Terry A.Y."/>
            <person name="Boore J.L."/>
            <person name="Grigoriev I.V."/>
            <person name="Lindberg D.R."/>
            <person name="Seaver E.C."/>
            <person name="Weisblat D.A."/>
            <person name="Putnam N.H."/>
            <person name="Rokhsar D.S."/>
        </authorList>
    </citation>
    <scope>NUCLEOTIDE SEQUENCE</scope>
</reference>
<gene>
    <name evidence="8" type="primary">20216038</name>
    <name evidence="7" type="ORF">HELRODRAFT_82191</name>
</gene>
<dbReference type="STRING" id="6412.T1G4P0"/>
<dbReference type="InterPro" id="IPR036388">
    <property type="entry name" value="WH-like_DNA-bd_sf"/>
</dbReference>
<evidence type="ECO:0000256" key="4">
    <source>
        <dbReference type="ARBA" id="ARBA00023163"/>
    </source>
</evidence>
<feature type="domain" description="RFX-type winged-helix" evidence="6">
    <location>
        <begin position="1"/>
        <end position="75"/>
    </location>
</feature>
<dbReference type="Gene3D" id="1.10.10.10">
    <property type="entry name" value="Winged helix-like DNA-binding domain superfamily/Winged helix DNA-binding domain"/>
    <property type="match status" value="1"/>
</dbReference>
<dbReference type="Pfam" id="PF02257">
    <property type="entry name" value="RFX_DNA_binding"/>
    <property type="match status" value="1"/>
</dbReference>
<organism evidence="8 9">
    <name type="scientific">Helobdella robusta</name>
    <name type="common">Californian leech</name>
    <dbReference type="NCBI Taxonomy" id="6412"/>
    <lineage>
        <taxon>Eukaryota</taxon>
        <taxon>Metazoa</taxon>
        <taxon>Spiralia</taxon>
        <taxon>Lophotrochozoa</taxon>
        <taxon>Annelida</taxon>
        <taxon>Clitellata</taxon>
        <taxon>Hirudinea</taxon>
        <taxon>Rhynchobdellida</taxon>
        <taxon>Glossiphoniidae</taxon>
        <taxon>Helobdella</taxon>
    </lineage>
</organism>
<dbReference type="GO" id="GO:0000978">
    <property type="term" value="F:RNA polymerase II cis-regulatory region sequence-specific DNA binding"/>
    <property type="evidence" value="ECO:0000318"/>
    <property type="project" value="GO_Central"/>
</dbReference>
<keyword evidence="2" id="KW-0805">Transcription regulation</keyword>
<evidence type="ECO:0000256" key="5">
    <source>
        <dbReference type="ARBA" id="ARBA00023242"/>
    </source>
</evidence>
<dbReference type="EMBL" id="AMQM01005142">
    <property type="status" value="NOT_ANNOTATED_CDS"/>
    <property type="molecule type" value="Genomic_DNA"/>
</dbReference>
<proteinExistence type="predicted"/>
<dbReference type="eggNOG" id="KOG3712">
    <property type="taxonomic scope" value="Eukaryota"/>
</dbReference>
<reference evidence="9" key="1">
    <citation type="submission" date="2012-12" db="EMBL/GenBank/DDBJ databases">
        <authorList>
            <person name="Hellsten U."/>
            <person name="Grimwood J."/>
            <person name="Chapman J.A."/>
            <person name="Shapiro H."/>
            <person name="Aerts A."/>
            <person name="Otillar R.P."/>
            <person name="Terry A.Y."/>
            <person name="Boore J.L."/>
            <person name="Simakov O."/>
            <person name="Marletaz F."/>
            <person name="Cho S.-J."/>
            <person name="Edsinger-Gonzales E."/>
            <person name="Havlak P."/>
            <person name="Kuo D.-H."/>
            <person name="Larsson T."/>
            <person name="Lv J."/>
            <person name="Arendt D."/>
            <person name="Savage R."/>
            <person name="Osoegawa K."/>
            <person name="de Jong P."/>
            <person name="Lindberg D.R."/>
            <person name="Seaver E.C."/>
            <person name="Weisblat D.A."/>
            <person name="Putnam N.H."/>
            <person name="Grigoriev I.V."/>
            <person name="Rokhsar D.S."/>
        </authorList>
    </citation>
    <scope>NUCLEOTIDE SEQUENCE</scope>
</reference>
<dbReference type="GO" id="GO:0006357">
    <property type="term" value="P:regulation of transcription by RNA polymerase II"/>
    <property type="evidence" value="ECO:0000318"/>
    <property type="project" value="GO_Central"/>
</dbReference>
<dbReference type="InterPro" id="IPR003150">
    <property type="entry name" value="DNA-bd_RFX"/>
</dbReference>
<dbReference type="RefSeq" id="XP_009020777.1">
    <property type="nucleotide sequence ID" value="XM_009022529.1"/>
</dbReference>
<evidence type="ECO:0000256" key="2">
    <source>
        <dbReference type="ARBA" id="ARBA00023015"/>
    </source>
</evidence>
<dbReference type="AlphaFoldDB" id="T1G4P0"/>
<accession>T1G4P0</accession>
<keyword evidence="3" id="KW-0238">DNA-binding</keyword>
<sequence length="482" mass="55422">VNWLLENYEATEGVSLPRSSLYNHYLRHCDQMKLEPMNQASFGKLIRSVFPQIRTRRLGTRGNSKYHYYGIKIKSTSSVHHIQQQHHQPQQLQQQQQQLQQRIMIDTVIEGAQMSREGINCQQQQFFTDTIVTLPNFGVILVEDGEEIPDGASQKHLGAYEELYAEQCEAIMAGIVNFQFSVIESLWKSFWRTDGQRLDELIGGRHDELERTLPCNALYALSKMPSVQKYTMKSDYTFYQSLIGTLIPDVLKPIPSTLTQVIRNFAKNLEGSLRRSMNGICTEMIECKVTAANAFSQTLRRYTSLNHLAQAARAVLQNSAQVTQMLSDLNRVDFSNIQEQAYWVCRCNGDLVKELETDLKLTLEKQSSLEEWVDWLEGVVNLVLTPHEHHVSTFTKVAHQFLLHWSFYSSMVIRDLTLRSAASFGSFHLIRLLFDEYMFFLVEKKVASIAGETTVATVGNKNLVRKMTMMSTMMIMMMLKMK</sequence>
<evidence type="ECO:0000259" key="6">
    <source>
        <dbReference type="PROSITE" id="PS51526"/>
    </source>
</evidence>
<keyword evidence="9" id="KW-1185">Reference proteome</keyword>
<evidence type="ECO:0000256" key="1">
    <source>
        <dbReference type="ARBA" id="ARBA00004123"/>
    </source>
</evidence>
<evidence type="ECO:0000313" key="8">
    <source>
        <dbReference type="EnsemblMetazoa" id="HelroP82191"/>
    </source>
</evidence>
<dbReference type="SUPFAM" id="SSF46785">
    <property type="entry name" value="Winged helix' DNA-binding domain"/>
    <property type="match status" value="1"/>
</dbReference>
<dbReference type="OrthoDB" id="10056949at2759"/>
<dbReference type="EMBL" id="KB096830">
    <property type="protein sequence ID" value="ESO01065.1"/>
    <property type="molecule type" value="Genomic_DNA"/>
</dbReference>
<dbReference type="CTD" id="20216038"/>
<dbReference type="InterPro" id="IPR036390">
    <property type="entry name" value="WH_DNA-bd_sf"/>
</dbReference>
<evidence type="ECO:0000256" key="3">
    <source>
        <dbReference type="ARBA" id="ARBA00023125"/>
    </source>
</evidence>
<reference evidence="8" key="3">
    <citation type="submission" date="2015-06" db="UniProtKB">
        <authorList>
            <consortium name="EnsemblMetazoa"/>
        </authorList>
    </citation>
    <scope>IDENTIFICATION</scope>
</reference>
<name>T1G4P0_HELRO</name>
<dbReference type="InterPro" id="IPR057321">
    <property type="entry name" value="RFX1-4/6/8-like_BCD"/>
</dbReference>
<keyword evidence="4" id="KW-0804">Transcription</keyword>
<dbReference type="FunCoup" id="T1G4P0">
    <property type="interactions" value="1109"/>
</dbReference>
<dbReference type="GeneID" id="20216038"/>
<dbReference type="EnsemblMetazoa" id="HelroT82191">
    <property type="protein sequence ID" value="HelroP82191"/>
    <property type="gene ID" value="HelroG82191"/>
</dbReference>
<keyword evidence="5" id="KW-0539">Nucleus</keyword>
<dbReference type="KEGG" id="hro:HELRODRAFT_82191"/>
<comment type="subcellular location">
    <subcellularLocation>
        <location evidence="1">Nucleus</location>
    </subcellularLocation>
</comment>
<evidence type="ECO:0000313" key="7">
    <source>
        <dbReference type="EMBL" id="ESO01065.1"/>
    </source>
</evidence>
<dbReference type="OMA" id="MEDDECA"/>
<dbReference type="FunFam" id="1.10.10.10:FF:000017">
    <property type="entry name" value="transcription factor RFX3 isoform X1"/>
    <property type="match status" value="1"/>
</dbReference>
<dbReference type="GO" id="GO:0005634">
    <property type="term" value="C:nucleus"/>
    <property type="evidence" value="ECO:0007669"/>
    <property type="project" value="UniProtKB-SubCell"/>
</dbReference>